<gene>
    <name evidence="2" type="ORF">SLS56_002267</name>
</gene>
<name>A0ABR3T4V6_9PEZI</name>
<comment type="caution">
    <text evidence="2">The sequence shown here is derived from an EMBL/GenBank/DDBJ whole genome shotgun (WGS) entry which is preliminary data.</text>
</comment>
<dbReference type="EMBL" id="JAJVDC020000015">
    <property type="protein sequence ID" value="KAL1634574.1"/>
    <property type="molecule type" value="Genomic_DNA"/>
</dbReference>
<evidence type="ECO:0000256" key="1">
    <source>
        <dbReference type="SAM" id="MobiDB-lite"/>
    </source>
</evidence>
<feature type="compositionally biased region" description="Basic and acidic residues" evidence="1">
    <location>
        <begin position="7"/>
        <end position="23"/>
    </location>
</feature>
<feature type="compositionally biased region" description="Polar residues" evidence="1">
    <location>
        <begin position="25"/>
        <end position="44"/>
    </location>
</feature>
<reference evidence="2 3" key="1">
    <citation type="submission" date="2024-02" db="EMBL/GenBank/DDBJ databases">
        <title>De novo assembly and annotation of 12 fungi associated with fruit tree decline syndrome in Ontario, Canada.</title>
        <authorList>
            <person name="Sulman M."/>
            <person name="Ellouze W."/>
            <person name="Ilyukhin E."/>
        </authorList>
    </citation>
    <scope>NUCLEOTIDE SEQUENCE [LARGE SCALE GENOMIC DNA]</scope>
    <source>
        <strain evidence="2 3">M1-105</strain>
    </source>
</reference>
<evidence type="ECO:0000313" key="3">
    <source>
        <dbReference type="Proteomes" id="UP001521116"/>
    </source>
</evidence>
<organism evidence="2 3">
    <name type="scientific">Neofusicoccum ribis</name>
    <dbReference type="NCBI Taxonomy" id="45134"/>
    <lineage>
        <taxon>Eukaryota</taxon>
        <taxon>Fungi</taxon>
        <taxon>Dikarya</taxon>
        <taxon>Ascomycota</taxon>
        <taxon>Pezizomycotina</taxon>
        <taxon>Dothideomycetes</taxon>
        <taxon>Dothideomycetes incertae sedis</taxon>
        <taxon>Botryosphaeriales</taxon>
        <taxon>Botryosphaeriaceae</taxon>
        <taxon>Neofusicoccum</taxon>
    </lineage>
</organism>
<evidence type="ECO:0000313" key="2">
    <source>
        <dbReference type="EMBL" id="KAL1634574.1"/>
    </source>
</evidence>
<feature type="region of interest" description="Disordered" evidence="1">
    <location>
        <begin position="1"/>
        <end position="44"/>
    </location>
</feature>
<sequence length="240" mass="27570">MDLPSSDDDKRPLPEQVTIEHKRTSLQAGLTEQPSAKRSNDSLDTIRQNYERVIADRDRAESEAHAARLEKAQAVKLADILKEAASKTEQLINEKDAALKQAAQAMLSAKADQKLHWHKRFDDKEAELSRIVAEAEQKQAQLIERERERQTYLSQRAKDFDKMTKALEKARTTNESLREENDALKCSVKESKAEIREQKTVLKQIRMEQMSEEKKVRKVKEAMMKKTAELESQIETLGRA</sequence>
<protein>
    <submittedName>
        <fullName evidence="2">Uncharacterized protein</fullName>
    </submittedName>
</protein>
<accession>A0ABR3T4V6</accession>
<keyword evidence="3" id="KW-1185">Reference proteome</keyword>
<proteinExistence type="predicted"/>
<dbReference type="Proteomes" id="UP001521116">
    <property type="component" value="Unassembled WGS sequence"/>
</dbReference>